<gene>
    <name evidence="1" type="ORF">BJP36_15070</name>
</gene>
<evidence type="ECO:0000313" key="2">
    <source>
        <dbReference type="Proteomes" id="UP000176944"/>
    </source>
</evidence>
<reference evidence="2" key="1">
    <citation type="submission" date="2016-10" db="EMBL/GenBank/DDBJ databases">
        <title>Comparative genomics uncovers the prolific and rare metabolic potential of the cyanobacterial genus Moorea.</title>
        <authorList>
            <person name="Leao T."/>
            <person name="Castelao G."/>
            <person name="Korobeynikov A."/>
            <person name="Monroe E.A."/>
            <person name="Podell S."/>
            <person name="Glukhov E."/>
            <person name="Allen E."/>
            <person name="Gerwick W.H."/>
            <person name="Gerwick L."/>
        </authorList>
    </citation>
    <scope>NUCLEOTIDE SEQUENCE [LARGE SCALE GENOMIC DNA]</scope>
    <source>
        <strain evidence="2">JHB</strain>
    </source>
</reference>
<protein>
    <submittedName>
        <fullName evidence="1">Uncharacterized protein</fullName>
    </submittedName>
</protein>
<evidence type="ECO:0000313" key="1">
    <source>
        <dbReference type="EMBL" id="AOY81027.1"/>
    </source>
</evidence>
<proteinExistence type="predicted"/>
<dbReference type="EMBL" id="CP017708">
    <property type="protein sequence ID" value="AOY81027.1"/>
    <property type="molecule type" value="Genomic_DNA"/>
</dbReference>
<dbReference type="AlphaFoldDB" id="A0A1D9G082"/>
<name>A0A1D9G082_MOOP1</name>
<organism evidence="1 2">
    <name type="scientific">Moorena producens (strain JHB)</name>
    <dbReference type="NCBI Taxonomy" id="1454205"/>
    <lineage>
        <taxon>Bacteria</taxon>
        <taxon>Bacillati</taxon>
        <taxon>Cyanobacteriota</taxon>
        <taxon>Cyanophyceae</taxon>
        <taxon>Coleofasciculales</taxon>
        <taxon>Coleofasciculaceae</taxon>
        <taxon>Moorena</taxon>
    </lineage>
</organism>
<sequence length="216" mass="23952">MGFLKKLNPKKAVSGLKNITKKIVQKTGNLVGTGIDYVGDALEWSSDKLGDALEWSADKTGNVLESGFDHLGDALEWSSDKIGLNPSVGNKIDWFTDQLGNKTEGVVLRGARYITDLPSDFGRIPNSLISKELWQNFYRLDGWLVDNTLNILGITRIPELIETGADFLKFNTRSLTDREIEVAKSVFGDSINYSLVRVDKSSFGSLIFTDKKPFVT</sequence>
<accession>A0A1D9G082</accession>
<dbReference type="Proteomes" id="UP000176944">
    <property type="component" value="Chromosome"/>
</dbReference>